<feature type="region of interest" description="Disordered" evidence="1">
    <location>
        <begin position="25"/>
        <end position="81"/>
    </location>
</feature>
<keyword evidence="3" id="KW-1185">Reference proteome</keyword>
<sequence length="81" mass="8413">MSPEKPLSLIVRGVGGSMGGVACSPHTGGTLSARPLGTSSNPTAKAKRTPRCDADAGHGWVRQRRGGEKHRGSVQMKQGTF</sequence>
<dbReference type="AlphaFoldDB" id="A0A699Z8E7"/>
<evidence type="ECO:0000256" key="1">
    <source>
        <dbReference type="SAM" id="MobiDB-lite"/>
    </source>
</evidence>
<accession>A0A699Z8E7</accession>
<dbReference type="EMBL" id="BLLF01001187">
    <property type="protein sequence ID" value="GFH17700.1"/>
    <property type="molecule type" value="Genomic_DNA"/>
</dbReference>
<gene>
    <name evidence="2" type="ORF">HaLaN_14385</name>
</gene>
<name>A0A699Z8E7_HAELA</name>
<dbReference type="Proteomes" id="UP000485058">
    <property type="component" value="Unassembled WGS sequence"/>
</dbReference>
<organism evidence="2 3">
    <name type="scientific">Haematococcus lacustris</name>
    <name type="common">Green alga</name>
    <name type="synonym">Haematococcus pluvialis</name>
    <dbReference type="NCBI Taxonomy" id="44745"/>
    <lineage>
        <taxon>Eukaryota</taxon>
        <taxon>Viridiplantae</taxon>
        <taxon>Chlorophyta</taxon>
        <taxon>core chlorophytes</taxon>
        <taxon>Chlorophyceae</taxon>
        <taxon>CS clade</taxon>
        <taxon>Chlamydomonadales</taxon>
        <taxon>Haematococcaceae</taxon>
        <taxon>Haematococcus</taxon>
    </lineage>
</organism>
<dbReference type="PROSITE" id="PS51257">
    <property type="entry name" value="PROKAR_LIPOPROTEIN"/>
    <property type="match status" value="1"/>
</dbReference>
<protein>
    <submittedName>
        <fullName evidence="2">Uncharacterized protein</fullName>
    </submittedName>
</protein>
<evidence type="ECO:0000313" key="2">
    <source>
        <dbReference type="EMBL" id="GFH17700.1"/>
    </source>
</evidence>
<proteinExistence type="predicted"/>
<comment type="caution">
    <text evidence="2">The sequence shown here is derived from an EMBL/GenBank/DDBJ whole genome shotgun (WGS) entry which is preliminary data.</text>
</comment>
<evidence type="ECO:0000313" key="3">
    <source>
        <dbReference type="Proteomes" id="UP000485058"/>
    </source>
</evidence>
<reference evidence="2 3" key="1">
    <citation type="submission" date="2020-02" db="EMBL/GenBank/DDBJ databases">
        <title>Draft genome sequence of Haematococcus lacustris strain NIES-144.</title>
        <authorList>
            <person name="Morimoto D."/>
            <person name="Nakagawa S."/>
            <person name="Yoshida T."/>
            <person name="Sawayama S."/>
        </authorList>
    </citation>
    <scope>NUCLEOTIDE SEQUENCE [LARGE SCALE GENOMIC DNA]</scope>
    <source>
        <strain evidence="2 3">NIES-144</strain>
    </source>
</reference>